<dbReference type="EMBL" id="JAEACU010000008">
    <property type="protein sequence ID" value="KAH7519872.1"/>
    <property type="molecule type" value="Genomic_DNA"/>
</dbReference>
<dbReference type="SMART" id="SM00248">
    <property type="entry name" value="ANK"/>
    <property type="match status" value="5"/>
</dbReference>
<dbReference type="GO" id="GO:0005634">
    <property type="term" value="C:nucleus"/>
    <property type="evidence" value="ECO:0007669"/>
    <property type="project" value="TreeGrafter"/>
</dbReference>
<name>A0A978UY06_ZIZJJ</name>
<dbReference type="PROSITE" id="PS51658">
    <property type="entry name" value="BFN"/>
    <property type="match status" value="1"/>
</dbReference>
<evidence type="ECO:0000256" key="1">
    <source>
        <dbReference type="ARBA" id="ARBA00009095"/>
    </source>
</evidence>
<dbReference type="AlphaFoldDB" id="A0A978UY06"/>
<dbReference type="FunFam" id="1.25.40.20:FF:000461">
    <property type="entry name" value="Ankyrin repeat domain-containing protein, chloroplastic"/>
    <property type="match status" value="1"/>
</dbReference>
<comment type="function">
    <text evidence="3">Bifunctional nuclease with both RNase and DNase activities. Involved in basal defense response. Participates in abscisic acid-derived callose deposition following infection by a necrotrophic pathogen.</text>
</comment>
<keyword evidence="4" id="KW-0040">ANK repeat</keyword>
<dbReference type="Pfam" id="PF02577">
    <property type="entry name" value="BFN_dom"/>
    <property type="match status" value="1"/>
</dbReference>
<protein>
    <recommendedName>
        <fullName evidence="5">BFN domain-containing protein</fullName>
    </recommendedName>
</protein>
<feature type="repeat" description="ANK" evidence="4">
    <location>
        <begin position="300"/>
        <end position="332"/>
    </location>
</feature>
<dbReference type="InterPro" id="IPR002110">
    <property type="entry name" value="Ankyrin_rpt"/>
</dbReference>
<comment type="caution">
    <text evidence="6">The sequence shown here is derived from an EMBL/GenBank/DDBJ whole genome shotgun (WGS) entry which is preliminary data.</text>
</comment>
<evidence type="ECO:0000259" key="5">
    <source>
        <dbReference type="PROSITE" id="PS51658"/>
    </source>
</evidence>
<gene>
    <name evidence="6" type="ORF">FEM48_Zijuj08G0083300</name>
</gene>
<dbReference type="Pfam" id="PF12796">
    <property type="entry name" value="Ank_2"/>
    <property type="match status" value="1"/>
</dbReference>
<dbReference type="InterPro" id="IPR036104">
    <property type="entry name" value="BFN_sf"/>
</dbReference>
<feature type="domain" description="BFN" evidence="5">
    <location>
        <begin position="570"/>
        <end position="707"/>
    </location>
</feature>
<dbReference type="Gene3D" id="1.25.40.20">
    <property type="entry name" value="Ankyrin repeat-containing domain"/>
    <property type="match status" value="2"/>
</dbReference>
<dbReference type="SUPFAM" id="SSF103256">
    <property type="entry name" value="Hypothetical protein TM0160"/>
    <property type="match status" value="1"/>
</dbReference>
<evidence type="ECO:0000256" key="2">
    <source>
        <dbReference type="ARBA" id="ARBA00022722"/>
    </source>
</evidence>
<dbReference type="Pfam" id="PF13637">
    <property type="entry name" value="Ank_4"/>
    <property type="match status" value="1"/>
</dbReference>
<evidence type="ECO:0000313" key="6">
    <source>
        <dbReference type="EMBL" id="KAH7519872.1"/>
    </source>
</evidence>
<keyword evidence="2" id="KW-0540">Nuclease</keyword>
<evidence type="ECO:0000256" key="4">
    <source>
        <dbReference type="PROSITE-ProRule" id="PRU00023"/>
    </source>
</evidence>
<organism evidence="6 7">
    <name type="scientific">Ziziphus jujuba var. spinosa</name>
    <dbReference type="NCBI Taxonomy" id="714518"/>
    <lineage>
        <taxon>Eukaryota</taxon>
        <taxon>Viridiplantae</taxon>
        <taxon>Streptophyta</taxon>
        <taxon>Embryophyta</taxon>
        <taxon>Tracheophyta</taxon>
        <taxon>Spermatophyta</taxon>
        <taxon>Magnoliopsida</taxon>
        <taxon>eudicotyledons</taxon>
        <taxon>Gunneridae</taxon>
        <taxon>Pentapetalae</taxon>
        <taxon>rosids</taxon>
        <taxon>fabids</taxon>
        <taxon>Rosales</taxon>
        <taxon>Rhamnaceae</taxon>
        <taxon>Paliureae</taxon>
        <taxon>Ziziphus</taxon>
    </lineage>
</organism>
<dbReference type="Proteomes" id="UP000813462">
    <property type="component" value="Unassembled WGS sequence"/>
</dbReference>
<dbReference type="Gene3D" id="3.10.690.10">
    <property type="entry name" value="Bifunctional nuclease domain"/>
    <property type="match status" value="1"/>
</dbReference>
<dbReference type="InterPro" id="IPR003729">
    <property type="entry name" value="Bi_nuclease_dom"/>
</dbReference>
<dbReference type="GO" id="GO:0030891">
    <property type="term" value="C:VCB complex"/>
    <property type="evidence" value="ECO:0007669"/>
    <property type="project" value="TreeGrafter"/>
</dbReference>
<dbReference type="InterPro" id="IPR036770">
    <property type="entry name" value="Ankyrin_rpt-contain_sf"/>
</dbReference>
<dbReference type="PROSITE" id="PS50088">
    <property type="entry name" value="ANK_REPEAT"/>
    <property type="match status" value="4"/>
</dbReference>
<evidence type="ECO:0000256" key="3">
    <source>
        <dbReference type="ARBA" id="ARBA00025428"/>
    </source>
</evidence>
<reference evidence="6" key="1">
    <citation type="journal article" date="2021" name="Front. Plant Sci.">
        <title>Chromosome-Scale Genome Assembly for Chinese Sour Jujube and Insights Into Its Genome Evolution and Domestication Signature.</title>
        <authorList>
            <person name="Shen L.-Y."/>
            <person name="Luo H."/>
            <person name="Wang X.-L."/>
            <person name="Wang X.-M."/>
            <person name="Qiu X.-J."/>
            <person name="Liu H."/>
            <person name="Zhou S.-S."/>
            <person name="Jia K.-H."/>
            <person name="Nie S."/>
            <person name="Bao Y.-T."/>
            <person name="Zhang R.-G."/>
            <person name="Yun Q.-Z."/>
            <person name="Chai Y.-H."/>
            <person name="Lu J.-Y."/>
            <person name="Li Y."/>
            <person name="Zhao S.-W."/>
            <person name="Mao J.-F."/>
            <person name="Jia S.-G."/>
            <person name="Mao Y.-M."/>
        </authorList>
    </citation>
    <scope>NUCLEOTIDE SEQUENCE</scope>
    <source>
        <strain evidence="6">AT0</strain>
        <tissue evidence="6">Leaf</tissue>
    </source>
</reference>
<dbReference type="SUPFAM" id="SSF48403">
    <property type="entry name" value="Ankyrin repeat"/>
    <property type="match status" value="1"/>
</dbReference>
<keyword evidence="2" id="KW-0378">Hydrolase</keyword>
<dbReference type="PANTHER" id="PTHR15160">
    <property type="entry name" value="VON HIPPEL-LINDAU PROTEIN"/>
    <property type="match status" value="1"/>
</dbReference>
<feature type="repeat" description="ANK" evidence="4">
    <location>
        <begin position="271"/>
        <end position="299"/>
    </location>
</feature>
<dbReference type="PANTHER" id="PTHR15160:SF1">
    <property type="entry name" value="VON HIPPEL-LINDAU DISEASE TUMOR SUPPRESSOR"/>
    <property type="match status" value="1"/>
</dbReference>
<sequence length="774" mass="86434">MPPSALLNPQGQASNIFSCLPATPFSLSTISCKFSNPTSLKFPPKIYAFSPSFQPSHSVQDDDVEEDYVIGDCVVFEEGAFDDPFLKDDVESSSSFDASKTKSKNGGAEIKAENLVPEKWREVQAEISITKKERRKIAQELQFRTRFEKKRKGLTPLRNVNLEDYLTYREAKLAQLKPLVLDNPSSFEKGVEEKVSESNGSSSGRVTPKNPRWAVYGKGLDDVTEFFNSGNYVPLDKKSEGPRKLFSKEEKVLLNKRIPDLKTATSGKWLPLHTLAASGEFYLVDAVLRHNADINAVDKDGWTALHKAIIGKKQAITNYLLRESANPFVRDKDGATLMHYAVQTASSQAIKILLLYNVDINLQDNDGWTPLHLAVQARRTDVVRLLLIKGADKSLKNRDGLTPLDLCLYSGLNKSTCELIKLLKLLPKRRSSSLSVSVSVAITARIKKKKKKKKMLGAQLCVRTASGLRTVTDQANASRSIPCSSPASSCSLNSTVRLGFRAKRFRGLESVVIRCKSSSHGSFGSRSSNGDDHHHDYLEATLLLSETISHHHMRRRGFSEDMKWKSSGKSFPFTGNTVGQGFLRRFQSPTMFLKISCDGDFLLPIVVGEFAIEKLVDAQWGDENGDSPDQFQFLRNLVDKLGYQVNMVKITERVVNTYFARLFFSKPGKNDILSVDARPSDAINVANRCKAPIYVNKQIVVTDAIRFSYGMGRARNTKSTYDVSLDSAADGPDILAKELDLVNNINLAVKEERYKDAAMWNDKLQRLRESIHEH</sequence>
<dbReference type="PROSITE" id="PS50297">
    <property type="entry name" value="ANK_REP_REGION"/>
    <property type="match status" value="2"/>
</dbReference>
<feature type="repeat" description="ANK" evidence="4">
    <location>
        <begin position="366"/>
        <end position="398"/>
    </location>
</feature>
<feature type="repeat" description="ANK" evidence="4">
    <location>
        <begin position="333"/>
        <end position="365"/>
    </location>
</feature>
<comment type="similarity">
    <text evidence="1">Belongs to the bifunctional nuclease family.</text>
</comment>
<accession>A0A978UY06</accession>
<dbReference type="GO" id="GO:0016567">
    <property type="term" value="P:protein ubiquitination"/>
    <property type="evidence" value="ECO:0007669"/>
    <property type="project" value="TreeGrafter"/>
</dbReference>
<evidence type="ECO:0000313" key="7">
    <source>
        <dbReference type="Proteomes" id="UP000813462"/>
    </source>
</evidence>
<proteinExistence type="inferred from homology"/>
<dbReference type="GO" id="GO:0004518">
    <property type="term" value="F:nuclease activity"/>
    <property type="evidence" value="ECO:0007669"/>
    <property type="project" value="UniProtKB-UniRule"/>
</dbReference>